<dbReference type="EMBL" id="BJYU01000063">
    <property type="protein sequence ID" value="GEO16387.1"/>
    <property type="molecule type" value="Genomic_DNA"/>
</dbReference>
<sequence length="73" mass="8083">MDGTFSRSDFSHNPEADTYTCPEGKTLTTSGRIVNEGATRIYRGIGSVRNTPMRSFGSVRSRVGLRLRRTCTP</sequence>
<proteinExistence type="predicted"/>
<accession>A0A512BX06</accession>
<keyword evidence="3" id="KW-1185">Reference proteome</keyword>
<name>A0A512BX06_9HYPH</name>
<dbReference type="Proteomes" id="UP000321085">
    <property type="component" value="Unassembled WGS sequence"/>
</dbReference>
<organism evidence="2 3">
    <name type="scientific">Microvirga aerophila</name>
    <dbReference type="NCBI Taxonomy" id="670291"/>
    <lineage>
        <taxon>Bacteria</taxon>
        <taxon>Pseudomonadati</taxon>
        <taxon>Pseudomonadota</taxon>
        <taxon>Alphaproteobacteria</taxon>
        <taxon>Hyphomicrobiales</taxon>
        <taxon>Methylobacteriaceae</taxon>
        <taxon>Microvirga</taxon>
    </lineage>
</organism>
<evidence type="ECO:0000313" key="3">
    <source>
        <dbReference type="Proteomes" id="UP000321085"/>
    </source>
</evidence>
<evidence type="ECO:0000313" key="2">
    <source>
        <dbReference type="EMBL" id="GEO16387.1"/>
    </source>
</evidence>
<feature type="region of interest" description="Disordered" evidence="1">
    <location>
        <begin position="1"/>
        <end position="28"/>
    </location>
</feature>
<evidence type="ECO:0000256" key="1">
    <source>
        <dbReference type="SAM" id="MobiDB-lite"/>
    </source>
</evidence>
<comment type="caution">
    <text evidence="2">The sequence shown here is derived from an EMBL/GenBank/DDBJ whole genome shotgun (WGS) entry which is preliminary data.</text>
</comment>
<reference evidence="2 3" key="1">
    <citation type="submission" date="2019-07" db="EMBL/GenBank/DDBJ databases">
        <title>Whole genome shotgun sequence of Microvirga aerophila NBRC 106136.</title>
        <authorList>
            <person name="Hosoyama A."/>
            <person name="Uohara A."/>
            <person name="Ohji S."/>
            <person name="Ichikawa N."/>
        </authorList>
    </citation>
    <scope>NUCLEOTIDE SEQUENCE [LARGE SCALE GENOMIC DNA]</scope>
    <source>
        <strain evidence="2 3">NBRC 106136</strain>
    </source>
</reference>
<protein>
    <submittedName>
        <fullName evidence="2">Uncharacterized protein</fullName>
    </submittedName>
</protein>
<dbReference type="AlphaFoldDB" id="A0A512BX06"/>
<gene>
    <name evidence="2" type="ORF">MAE02_40830</name>
</gene>